<feature type="domain" description="Peptidase M3A/M3B catalytic" evidence="9">
    <location>
        <begin position="241"/>
        <end position="688"/>
    </location>
</feature>
<gene>
    <name evidence="10" type="ORF">HYS17_03955</name>
</gene>
<dbReference type="SUPFAM" id="SSF55486">
    <property type="entry name" value="Metalloproteases ('zincins'), catalytic domain"/>
    <property type="match status" value="1"/>
</dbReference>
<dbReference type="PANTHER" id="PTHR43660:SF1">
    <property type="entry name" value="DIPEPTIDYL CARBOXYPEPTIDASE"/>
    <property type="match status" value="1"/>
</dbReference>
<evidence type="ECO:0000256" key="5">
    <source>
        <dbReference type="ARBA" id="ARBA00022833"/>
    </source>
</evidence>
<accession>A0A7T5UH48</accession>
<dbReference type="CDD" id="cd06456">
    <property type="entry name" value="M3A_DCP"/>
    <property type="match status" value="1"/>
</dbReference>
<dbReference type="Proteomes" id="UP000595362">
    <property type="component" value="Chromosome"/>
</dbReference>
<dbReference type="GO" id="GO:0006508">
    <property type="term" value="P:proteolysis"/>
    <property type="evidence" value="ECO:0007669"/>
    <property type="project" value="UniProtKB-KW"/>
</dbReference>
<dbReference type="GO" id="GO:0004222">
    <property type="term" value="F:metalloendopeptidase activity"/>
    <property type="evidence" value="ECO:0007669"/>
    <property type="project" value="InterPro"/>
</dbReference>
<dbReference type="Pfam" id="PF01432">
    <property type="entry name" value="Peptidase_M3"/>
    <property type="match status" value="1"/>
</dbReference>
<evidence type="ECO:0000313" key="11">
    <source>
        <dbReference type="Proteomes" id="UP000595362"/>
    </source>
</evidence>
<keyword evidence="2 7" id="KW-0645">Protease</keyword>
<keyword evidence="4 7" id="KW-0378">Hydrolase</keyword>
<evidence type="ECO:0000256" key="6">
    <source>
        <dbReference type="ARBA" id="ARBA00023049"/>
    </source>
</evidence>
<evidence type="ECO:0000313" key="10">
    <source>
        <dbReference type="EMBL" id="QQG36934.1"/>
    </source>
</evidence>
<dbReference type="Gene3D" id="1.10.1370.10">
    <property type="entry name" value="Neurolysin, domain 3"/>
    <property type="match status" value="1"/>
</dbReference>
<dbReference type="Gene3D" id="1.10.1370.40">
    <property type="match status" value="1"/>
</dbReference>
<feature type="region of interest" description="Disordered" evidence="8">
    <location>
        <begin position="701"/>
        <end position="725"/>
    </location>
</feature>
<dbReference type="InterPro" id="IPR001567">
    <property type="entry name" value="Pept_M3A_M3B_dom"/>
</dbReference>
<protein>
    <submittedName>
        <fullName evidence="10">M3 family metallopeptidase</fullName>
    </submittedName>
</protein>
<dbReference type="InterPro" id="IPR045090">
    <property type="entry name" value="Pept_M3A_M3B"/>
</dbReference>
<evidence type="ECO:0000256" key="1">
    <source>
        <dbReference type="ARBA" id="ARBA00006040"/>
    </source>
</evidence>
<comment type="cofactor">
    <cofactor evidence="7">
        <name>Zn(2+)</name>
        <dbReference type="ChEBI" id="CHEBI:29105"/>
    </cofactor>
    <text evidence="7">Binds 1 zinc ion.</text>
</comment>
<keyword evidence="5 7" id="KW-0862">Zinc</keyword>
<evidence type="ECO:0000256" key="4">
    <source>
        <dbReference type="ARBA" id="ARBA00022801"/>
    </source>
</evidence>
<organism evidence="10 11">
    <name type="scientific">Micavibrio aeruginosavorus</name>
    <dbReference type="NCBI Taxonomy" id="349221"/>
    <lineage>
        <taxon>Bacteria</taxon>
        <taxon>Pseudomonadati</taxon>
        <taxon>Bdellovibrionota</taxon>
        <taxon>Bdellovibrionia</taxon>
        <taxon>Bdellovibrionales</taxon>
        <taxon>Pseudobdellovibrionaceae</taxon>
        <taxon>Micavibrio</taxon>
    </lineage>
</organism>
<keyword evidence="6 7" id="KW-0482">Metalloprotease</keyword>
<dbReference type="AlphaFoldDB" id="A0A7T5UH48"/>
<dbReference type="InterPro" id="IPR024079">
    <property type="entry name" value="MetalloPept_cat_dom_sf"/>
</dbReference>
<keyword evidence="3 7" id="KW-0479">Metal-binding</keyword>
<dbReference type="InterPro" id="IPR034005">
    <property type="entry name" value="M3A_DCP"/>
</dbReference>
<evidence type="ECO:0000259" key="9">
    <source>
        <dbReference type="Pfam" id="PF01432"/>
    </source>
</evidence>
<name>A0A7T5UH48_9BACT</name>
<dbReference type="InterPro" id="IPR024077">
    <property type="entry name" value="Neurolysin/TOP_dom2"/>
</dbReference>
<evidence type="ECO:0000256" key="2">
    <source>
        <dbReference type="ARBA" id="ARBA00022670"/>
    </source>
</evidence>
<evidence type="ECO:0000256" key="7">
    <source>
        <dbReference type="RuleBase" id="RU003435"/>
    </source>
</evidence>
<comment type="similarity">
    <text evidence="1 7">Belongs to the peptidase M3 family.</text>
</comment>
<evidence type="ECO:0000256" key="3">
    <source>
        <dbReference type="ARBA" id="ARBA00022723"/>
    </source>
</evidence>
<proteinExistence type="inferred from homology"/>
<sequence length="725" mass="84180">MNSLWPNLPAHLKDNPFFHFSAKTKFVPAWHKIKPEHVLPAIDYIFENMRREIDKIADNPAKPNFKNTVEALESAFSMPMYFFLATFTTMPGNDEEQKQYDEVERIIFDRFHDIFMDIFQNKNLFNRFLFLSLTPEIMMLTGERERMYGMYANTFKVCGILKKPEHQQKLREMGKKISELSHVSQKNMREAEKAAFLRVSDPARLAGLSPVLIDAAAAEARKRGFEGEWCFGVGASTYVPFMKSVQDRELRREMWILNSRTGTTGAFDNRRTILQLIRLEHEHARLSGYRNPAAQHLQYNMARNAKKVEGFLKDIRQAAKPVAQRELQVLREFASQEDGIKRLKPWDHEYYKERLKLKVLGFEDEQLRPYFEMDAVLQGTFRHFRKLFGLEFKESKVYPKYDPDVKTFDVTDARTGKHMGVLCMDLFDRPGKPAGIAWNISALSQGMFEGENRRPVDMVVAKFVKGQGDQPTLLTHYDLEVLFHELGHATHNLLSKCRYQSFSGTSVDTDFVEFPSQIQENWAFLPEVLDDIARHYRTGEKIPDEIKKKIKDSRKFMAGMSTLNRAMRGWLDLSWYRINPQNTRSVLAFERHVTRDFMLEATEHTPVSPRFHHIFGGGYEASFYSYQWSEMMSAQIFEKFAKHGAYDRSLRASFKEALQVGASREEADTFYILAGRHPRIQPLLRQYGLIGKPFNYAAAFTPPPAPANDRQPPASPFRPKKFDIS</sequence>
<dbReference type="PANTHER" id="PTHR43660">
    <property type="entry name" value="DIPEPTIDYL CARBOXYPEPTIDASE"/>
    <property type="match status" value="1"/>
</dbReference>
<dbReference type="GO" id="GO:0046872">
    <property type="term" value="F:metal ion binding"/>
    <property type="evidence" value="ECO:0007669"/>
    <property type="project" value="UniProtKB-UniRule"/>
</dbReference>
<dbReference type="Gene3D" id="3.40.390.10">
    <property type="entry name" value="Collagenase (Catalytic Domain)"/>
    <property type="match status" value="1"/>
</dbReference>
<evidence type="ECO:0000256" key="8">
    <source>
        <dbReference type="SAM" id="MobiDB-lite"/>
    </source>
</evidence>
<reference evidence="10 11" key="1">
    <citation type="submission" date="2020-07" db="EMBL/GenBank/DDBJ databases">
        <title>Huge and variable diversity of episymbiotic CPR bacteria and DPANN archaea in groundwater ecosystems.</title>
        <authorList>
            <person name="He C.Y."/>
            <person name="Keren R."/>
            <person name="Whittaker M."/>
            <person name="Farag I.F."/>
            <person name="Doudna J."/>
            <person name="Cate J.H.D."/>
            <person name="Banfield J.F."/>
        </authorList>
    </citation>
    <scope>NUCLEOTIDE SEQUENCE [LARGE SCALE GENOMIC DNA]</scope>
    <source>
        <strain evidence="10">NC_groundwater_70_Ag_B-0.1um_54_66</strain>
    </source>
</reference>
<dbReference type="EMBL" id="CP066681">
    <property type="protein sequence ID" value="QQG36934.1"/>
    <property type="molecule type" value="Genomic_DNA"/>
</dbReference>